<dbReference type="Gene3D" id="3.10.580.10">
    <property type="entry name" value="CBS-domain"/>
    <property type="match status" value="1"/>
</dbReference>
<dbReference type="GO" id="GO:0015095">
    <property type="term" value="F:magnesium ion transmembrane transporter activity"/>
    <property type="evidence" value="ECO:0007669"/>
    <property type="project" value="UniProtKB-UniRule"/>
</dbReference>
<dbReference type="SUPFAM" id="SSF54631">
    <property type="entry name" value="CBS-domain pair"/>
    <property type="match status" value="1"/>
</dbReference>
<dbReference type="InterPro" id="IPR038076">
    <property type="entry name" value="MgtE_N_sf"/>
</dbReference>
<dbReference type="SMART" id="SM00924">
    <property type="entry name" value="MgtE_N"/>
    <property type="match status" value="1"/>
</dbReference>
<dbReference type="GO" id="GO:0005886">
    <property type="term" value="C:plasma membrane"/>
    <property type="evidence" value="ECO:0007669"/>
    <property type="project" value="UniProtKB-SubCell"/>
</dbReference>
<protein>
    <recommendedName>
        <fullName evidence="9">Magnesium transporter MgtE</fullName>
    </recommendedName>
</protein>
<comment type="subcellular location">
    <subcellularLocation>
        <location evidence="9">Cell membrane</location>
        <topology evidence="9">Multi-pass membrane protein</topology>
    </subcellularLocation>
    <subcellularLocation>
        <location evidence="1">Membrane</location>
        <topology evidence="1">Multi-pass membrane protein</topology>
    </subcellularLocation>
</comment>
<evidence type="ECO:0000256" key="8">
    <source>
        <dbReference type="PROSITE-ProRule" id="PRU00703"/>
    </source>
</evidence>
<keyword evidence="3 9" id="KW-0813">Transport</keyword>
<dbReference type="Gene3D" id="1.25.60.10">
    <property type="entry name" value="MgtE N-terminal domain-like"/>
    <property type="match status" value="1"/>
</dbReference>
<evidence type="ECO:0000256" key="9">
    <source>
        <dbReference type="RuleBase" id="RU362011"/>
    </source>
</evidence>
<proteinExistence type="inferred from homology"/>
<dbReference type="InterPro" id="IPR000644">
    <property type="entry name" value="CBS_dom"/>
</dbReference>
<dbReference type="RefSeq" id="WP_183684529.1">
    <property type="nucleotide sequence ID" value="NZ_JACHHH010000011.1"/>
</dbReference>
<evidence type="ECO:0000256" key="4">
    <source>
        <dbReference type="ARBA" id="ARBA00022692"/>
    </source>
</evidence>
<dbReference type="AlphaFoldDB" id="A0A7W9SID6"/>
<evidence type="ECO:0000313" key="12">
    <source>
        <dbReference type="Proteomes" id="UP000522163"/>
    </source>
</evidence>
<gene>
    <name evidence="11" type="ORF">HNQ46_001995</name>
</gene>
<name>A0A7W9SID6_9FIRM</name>
<dbReference type="InterPro" id="IPR006668">
    <property type="entry name" value="Mg_transptr_MgtE_intracell_dom"/>
</dbReference>
<comment type="subunit">
    <text evidence="9">Homodimer.</text>
</comment>
<dbReference type="PANTHER" id="PTHR43773">
    <property type="entry name" value="MAGNESIUM TRANSPORTER MGTE"/>
    <property type="match status" value="1"/>
</dbReference>
<keyword evidence="9" id="KW-1003">Cell membrane</keyword>
<accession>A0A7W9SID6</accession>
<dbReference type="PROSITE" id="PS51371">
    <property type="entry name" value="CBS"/>
    <property type="match status" value="2"/>
</dbReference>
<keyword evidence="5 9" id="KW-0460">Magnesium</keyword>
<dbReference type="SUPFAM" id="SSF158791">
    <property type="entry name" value="MgtE N-terminal domain-like"/>
    <property type="match status" value="1"/>
</dbReference>
<keyword evidence="8" id="KW-0129">CBS domain</keyword>
<dbReference type="SMART" id="SM00116">
    <property type="entry name" value="CBS"/>
    <property type="match status" value="2"/>
</dbReference>
<evidence type="ECO:0000256" key="5">
    <source>
        <dbReference type="ARBA" id="ARBA00022842"/>
    </source>
</evidence>
<feature type="transmembrane region" description="Helical" evidence="9">
    <location>
        <begin position="443"/>
        <end position="463"/>
    </location>
</feature>
<feature type="transmembrane region" description="Helical" evidence="9">
    <location>
        <begin position="390"/>
        <end position="422"/>
    </location>
</feature>
<dbReference type="Pfam" id="PF01769">
    <property type="entry name" value="MgtE"/>
    <property type="match status" value="1"/>
</dbReference>
<dbReference type="NCBIfam" id="TIGR00400">
    <property type="entry name" value="mgtE"/>
    <property type="match status" value="1"/>
</dbReference>
<dbReference type="EMBL" id="JACHHH010000011">
    <property type="protein sequence ID" value="MBB6042000.1"/>
    <property type="molecule type" value="Genomic_DNA"/>
</dbReference>
<feature type="transmembrane region" description="Helical" evidence="9">
    <location>
        <begin position="364"/>
        <end position="384"/>
    </location>
</feature>
<reference evidence="11 12" key="1">
    <citation type="submission" date="2020-08" db="EMBL/GenBank/DDBJ databases">
        <title>Genomic Encyclopedia of Type Strains, Phase IV (KMG-IV): sequencing the most valuable type-strain genomes for metagenomic binning, comparative biology and taxonomic classification.</title>
        <authorList>
            <person name="Goeker M."/>
        </authorList>
    </citation>
    <scope>NUCLEOTIDE SEQUENCE [LARGE SCALE GENOMIC DNA]</scope>
    <source>
        <strain evidence="11 12">DSM 17245</strain>
    </source>
</reference>
<keyword evidence="6 9" id="KW-1133">Transmembrane helix</keyword>
<feature type="domain" description="CBS" evidence="10">
    <location>
        <begin position="203"/>
        <end position="260"/>
    </location>
</feature>
<evidence type="ECO:0000256" key="3">
    <source>
        <dbReference type="ARBA" id="ARBA00022448"/>
    </source>
</evidence>
<dbReference type="InterPro" id="IPR006669">
    <property type="entry name" value="MgtE_transporter"/>
</dbReference>
<feature type="transmembrane region" description="Helical" evidence="9">
    <location>
        <begin position="286"/>
        <end position="306"/>
    </location>
</feature>
<evidence type="ECO:0000313" key="11">
    <source>
        <dbReference type="EMBL" id="MBB6042000.1"/>
    </source>
</evidence>
<dbReference type="GO" id="GO:0046872">
    <property type="term" value="F:metal ion binding"/>
    <property type="evidence" value="ECO:0007669"/>
    <property type="project" value="UniProtKB-KW"/>
</dbReference>
<dbReference type="InterPro" id="IPR036739">
    <property type="entry name" value="SLC41_membr_dom_sf"/>
</dbReference>
<dbReference type="Proteomes" id="UP000522163">
    <property type="component" value="Unassembled WGS sequence"/>
</dbReference>
<dbReference type="Pfam" id="PF03448">
    <property type="entry name" value="MgtE_N"/>
    <property type="match status" value="1"/>
</dbReference>
<dbReference type="PANTHER" id="PTHR43773:SF1">
    <property type="entry name" value="MAGNESIUM TRANSPORTER MGTE"/>
    <property type="match status" value="1"/>
</dbReference>
<evidence type="ECO:0000256" key="6">
    <source>
        <dbReference type="ARBA" id="ARBA00022989"/>
    </source>
</evidence>
<dbReference type="InterPro" id="IPR046342">
    <property type="entry name" value="CBS_dom_sf"/>
</dbReference>
<evidence type="ECO:0000256" key="2">
    <source>
        <dbReference type="ARBA" id="ARBA00009749"/>
    </source>
</evidence>
<organism evidence="11 12">
    <name type="scientific">Oribacterium sinus</name>
    <dbReference type="NCBI Taxonomy" id="237576"/>
    <lineage>
        <taxon>Bacteria</taxon>
        <taxon>Bacillati</taxon>
        <taxon>Bacillota</taxon>
        <taxon>Clostridia</taxon>
        <taxon>Lachnospirales</taxon>
        <taxon>Lachnospiraceae</taxon>
        <taxon>Oribacterium</taxon>
    </lineage>
</organism>
<dbReference type="SUPFAM" id="SSF161093">
    <property type="entry name" value="MgtE membrane domain-like"/>
    <property type="match status" value="1"/>
</dbReference>
<comment type="function">
    <text evidence="9">Acts as a magnesium transporter.</text>
</comment>
<dbReference type="Pfam" id="PF00571">
    <property type="entry name" value="CBS"/>
    <property type="match status" value="2"/>
</dbReference>
<comment type="caution">
    <text evidence="11">The sequence shown here is derived from an EMBL/GenBank/DDBJ whole genome shotgun (WGS) entry which is preliminary data.</text>
</comment>
<evidence type="ECO:0000256" key="1">
    <source>
        <dbReference type="ARBA" id="ARBA00004141"/>
    </source>
</evidence>
<dbReference type="GeneID" id="85015517"/>
<sequence>MNEEERVLQDYQQEILDILRGPDDPAVKKERLEDYHANDMASCLPELTKEEREVFYSLLDMESLAEMMEYAEDAGQYLEEMDAQKAADILVKMEPDDAVDLLKETEPDIKKAWISRMPLENRKELQSLASYSEDLIGSRMTTNFVSLESNLNIREAMRSLIDQAAEHDNISTLYVVDENESYYGAVDLKDIIIARKDTKLEDITETAYPFVYADERIEDCLENIKAYSENSIPVLGEDKEILGVITAQDILEVSDDEMAEDYAKLGGLSAEEDLNEPIRDSVKKRLPWLIMLLFLGLLVSTVVGLFETVVAQLTIVMAFQSLILDMAGNVGTQSLAVTIRVLMDEQLKAGDKLKLIVKEMSIGGINGLVLGFFSLVGIGAYIYFFKHMPLHVSIGIAFCIGISLLLAMVISSFVGTIVPIFFKKIGVDPAAASGPLITTINDLVGVVSYYGLTWLLILEIMQIKVA</sequence>
<keyword evidence="4 9" id="KW-0812">Transmembrane</keyword>
<comment type="caution">
    <text evidence="9">Lacks conserved residue(s) required for the propagation of feature annotation.</text>
</comment>
<dbReference type="InterPro" id="IPR006667">
    <property type="entry name" value="SLC41_membr_dom"/>
</dbReference>
<dbReference type="CDD" id="cd04606">
    <property type="entry name" value="CBS_pair_Mg_transporter"/>
    <property type="match status" value="1"/>
</dbReference>
<feature type="domain" description="CBS" evidence="10">
    <location>
        <begin position="140"/>
        <end position="201"/>
    </location>
</feature>
<keyword evidence="7 9" id="KW-0472">Membrane</keyword>
<evidence type="ECO:0000256" key="7">
    <source>
        <dbReference type="ARBA" id="ARBA00023136"/>
    </source>
</evidence>
<keyword evidence="9" id="KW-0479">Metal-binding</keyword>
<dbReference type="Gene3D" id="1.10.357.20">
    <property type="entry name" value="SLC41 divalent cation transporters, integral membrane domain"/>
    <property type="match status" value="1"/>
</dbReference>
<evidence type="ECO:0000259" key="10">
    <source>
        <dbReference type="PROSITE" id="PS51371"/>
    </source>
</evidence>
<comment type="similarity">
    <text evidence="2 9">Belongs to the SLC41A transporter family.</text>
</comment>